<dbReference type="Gene3D" id="3.30.1600.10">
    <property type="entry name" value="SIR2/SIRT2 'Small Domain"/>
    <property type="match status" value="1"/>
</dbReference>
<dbReference type="OMA" id="ECHGSIH"/>
<dbReference type="GO" id="GO:0017136">
    <property type="term" value="F:histone deacetylase activity, NAD-dependent"/>
    <property type="evidence" value="ECO:0007669"/>
    <property type="project" value="TreeGrafter"/>
</dbReference>
<proteinExistence type="predicted"/>
<evidence type="ECO:0000256" key="3">
    <source>
        <dbReference type="PROSITE-ProRule" id="PRU00236"/>
    </source>
</evidence>
<keyword evidence="1" id="KW-0808">Transferase</keyword>
<dbReference type="InterPro" id="IPR026590">
    <property type="entry name" value="Ssirtuin_cat_dom"/>
</dbReference>
<accession>A0A553PTY7</accession>
<feature type="domain" description="Deacetylase sirtuin-type" evidence="4">
    <location>
        <begin position="4"/>
        <end position="297"/>
    </location>
</feature>
<gene>
    <name evidence="5" type="ORF">TCAL_15426</name>
</gene>
<evidence type="ECO:0000259" key="4">
    <source>
        <dbReference type="PROSITE" id="PS50305"/>
    </source>
</evidence>
<name>A0A553PTY7_TIGCA</name>
<evidence type="ECO:0000256" key="2">
    <source>
        <dbReference type="ARBA" id="ARBA00023027"/>
    </source>
</evidence>
<reference evidence="5 6" key="1">
    <citation type="journal article" date="2018" name="Nat. Ecol. Evol.">
        <title>Genomic signatures of mitonuclear coevolution across populations of Tigriopus californicus.</title>
        <authorList>
            <person name="Barreto F.S."/>
            <person name="Watson E.T."/>
            <person name="Lima T.G."/>
            <person name="Willett C.S."/>
            <person name="Edmands S."/>
            <person name="Li W."/>
            <person name="Burton R.S."/>
        </authorList>
    </citation>
    <scope>NUCLEOTIDE SEQUENCE [LARGE SCALE GENOMIC DNA]</scope>
    <source>
        <strain evidence="5 6">San Diego</strain>
    </source>
</reference>
<comment type="caution">
    <text evidence="3">Lacks conserved residue(s) required for the propagation of feature annotation.</text>
</comment>
<dbReference type="Proteomes" id="UP000318571">
    <property type="component" value="Chromosome 12"/>
</dbReference>
<dbReference type="PANTHER" id="PTHR11085">
    <property type="entry name" value="NAD-DEPENDENT PROTEIN DEACYLASE SIRTUIN-5, MITOCHONDRIAL-RELATED"/>
    <property type="match status" value="1"/>
</dbReference>
<dbReference type="AlphaFoldDB" id="A0A553PTY7"/>
<keyword evidence="6" id="KW-1185">Reference proteome</keyword>
<dbReference type="PANTHER" id="PTHR11085:SF10">
    <property type="entry name" value="NAD-DEPENDENT PROTEIN DEACYLASE SIRTUIN-5, MITOCHONDRIAL-RELATED"/>
    <property type="match status" value="1"/>
</dbReference>
<dbReference type="SUPFAM" id="SSF52467">
    <property type="entry name" value="DHS-like NAD/FAD-binding domain"/>
    <property type="match status" value="1"/>
</dbReference>
<keyword evidence="2" id="KW-0520">NAD</keyword>
<dbReference type="InterPro" id="IPR029035">
    <property type="entry name" value="DHS-like_NAD/FAD-binding_dom"/>
</dbReference>
<dbReference type="Pfam" id="PF02146">
    <property type="entry name" value="SIR2"/>
    <property type="match status" value="1"/>
</dbReference>
<dbReference type="PROSITE" id="PS50305">
    <property type="entry name" value="SIRTUIN"/>
    <property type="match status" value="1"/>
</dbReference>
<evidence type="ECO:0000256" key="1">
    <source>
        <dbReference type="ARBA" id="ARBA00022679"/>
    </source>
</evidence>
<comment type="caution">
    <text evidence="5">The sequence shown here is derived from an EMBL/GenBank/DDBJ whole genome shotgun (WGS) entry which is preliminary data.</text>
</comment>
<dbReference type="CDD" id="cd00296">
    <property type="entry name" value="SIR2"/>
    <property type="match status" value="1"/>
</dbReference>
<dbReference type="InterPro" id="IPR003000">
    <property type="entry name" value="Sirtuin"/>
</dbReference>
<organism evidence="5 6">
    <name type="scientific">Tigriopus californicus</name>
    <name type="common">Marine copepod</name>
    <dbReference type="NCBI Taxonomy" id="6832"/>
    <lineage>
        <taxon>Eukaryota</taxon>
        <taxon>Metazoa</taxon>
        <taxon>Ecdysozoa</taxon>
        <taxon>Arthropoda</taxon>
        <taxon>Crustacea</taxon>
        <taxon>Multicrustacea</taxon>
        <taxon>Hexanauplia</taxon>
        <taxon>Copepoda</taxon>
        <taxon>Harpacticoida</taxon>
        <taxon>Harpacticidae</taxon>
        <taxon>Tigriopus</taxon>
    </lineage>
</organism>
<dbReference type="InterPro" id="IPR050134">
    <property type="entry name" value="NAD-dep_sirtuin_deacylases"/>
</dbReference>
<dbReference type="InterPro" id="IPR026591">
    <property type="entry name" value="Sirtuin_cat_small_dom_sf"/>
</dbReference>
<dbReference type="Gene3D" id="3.40.50.1220">
    <property type="entry name" value="TPP-binding domain"/>
    <property type="match status" value="1"/>
</dbReference>
<protein>
    <recommendedName>
        <fullName evidence="4">Deacetylase sirtuin-type domain-containing protein</fullName>
    </recommendedName>
</protein>
<dbReference type="OrthoDB" id="424302at2759"/>
<sequence length="309" mass="34458">MMSENSINEAIQKAAQKIVEAKAIVITAGAGMGVDSGLHIYRTQNDFLDSHPVARELNLSLPDLSNVNLFQTNPHLAWGFYGQRWQMYRKALPHAGYQIALEFCISKRKRKGKGDQYFVFTSNVDGHFLSAGFNPSRVVEAHGTIACMQCLDISKSKEVWAVPSKTKIKVNKQTMLAQDPLPMGPPGSEHPTLARPALRFYNDKDWIDDPFKKKEEEMEAFVSKIKSKMQPFVVLEIGAGDRDPRIRVRSLGESLAKENDLCTLIRINTNSEDVAVPNPEKNIAIQLPALLALVRLEAKLKTSSLLNAN</sequence>
<evidence type="ECO:0000313" key="5">
    <source>
        <dbReference type="EMBL" id="TRY81139.1"/>
    </source>
</evidence>
<dbReference type="GO" id="GO:0070403">
    <property type="term" value="F:NAD+ binding"/>
    <property type="evidence" value="ECO:0007669"/>
    <property type="project" value="InterPro"/>
</dbReference>
<evidence type="ECO:0000313" key="6">
    <source>
        <dbReference type="Proteomes" id="UP000318571"/>
    </source>
</evidence>
<dbReference type="STRING" id="6832.A0A553PTY7"/>
<dbReference type="EMBL" id="VCGU01000001">
    <property type="protein sequence ID" value="TRY81139.1"/>
    <property type="molecule type" value="Genomic_DNA"/>
</dbReference>